<proteinExistence type="predicted"/>
<keyword evidence="2" id="KW-1185">Reference proteome</keyword>
<protein>
    <submittedName>
        <fullName evidence="1">Uncharacterized protein</fullName>
    </submittedName>
</protein>
<reference evidence="1 2" key="1">
    <citation type="submission" date="2019-06" db="EMBL/GenBank/DDBJ databases">
        <authorList>
            <person name="Phetasavong A."/>
            <person name="Knapp S.J."/>
            <person name="Scott T.S."/>
            <person name="Nayek S."/>
            <person name="Layton S.R."/>
            <person name="Kim T."/>
            <person name="Hughes L.E."/>
            <person name="Garlena R.A."/>
            <person name="Russell D.A."/>
            <person name="Pope W.H."/>
            <person name="Jacobs-Sera D."/>
            <person name="Hatfull G.F."/>
        </authorList>
    </citation>
    <scope>NUCLEOTIDE SEQUENCE [LARGE SCALE GENOMIC DNA]</scope>
</reference>
<dbReference type="EMBL" id="MN096379">
    <property type="protein sequence ID" value="QDK03781.1"/>
    <property type="molecule type" value="Genomic_DNA"/>
</dbReference>
<dbReference type="GeneID" id="64472409"/>
<dbReference type="Proteomes" id="UP000317811">
    <property type="component" value="Segment"/>
</dbReference>
<dbReference type="KEGG" id="vg:64472409"/>
<dbReference type="RefSeq" id="YP_010056464.1">
    <property type="nucleotide sequence ID" value="NC_054678.1"/>
</dbReference>
<gene>
    <name evidence="1" type="primary">57</name>
    <name evidence="1" type="ORF">SEA_YASDNIL_57</name>
</gene>
<evidence type="ECO:0000313" key="1">
    <source>
        <dbReference type="EMBL" id="QDK03781.1"/>
    </source>
</evidence>
<accession>A0A514U490</accession>
<sequence>MDNVREDSDTVTLTDFEAISNLPVGSKVIDNDGDTGEKLANGEWYVPGFGSKQDAYFFTLPVEVETLGEVGPSFRAVDMPEIHTLRDLEALPDGTLIVGLDPQETIRFKQDGNWIDPKKPLGTTWGLNTYVLARRYGVQVVLQPV</sequence>
<name>A0A514U490_9CAUD</name>
<organism evidence="1 2">
    <name type="scientific">Streptomyces phage Yasdnil</name>
    <dbReference type="NCBI Taxonomy" id="2593360"/>
    <lineage>
        <taxon>Viruses</taxon>
        <taxon>Duplodnaviria</taxon>
        <taxon>Heunggongvirae</taxon>
        <taxon>Uroviricota</taxon>
        <taxon>Caudoviricetes</taxon>
        <taxon>Arquatrovirinae</taxon>
        <taxon>Likavirus</taxon>
        <taxon>Likavirus yasdnil</taxon>
    </lineage>
</organism>
<evidence type="ECO:0000313" key="2">
    <source>
        <dbReference type="Proteomes" id="UP000317811"/>
    </source>
</evidence>